<feature type="chain" id="PRO_5037157687" evidence="1">
    <location>
        <begin position="25"/>
        <end position="257"/>
    </location>
</feature>
<organism evidence="2 3">
    <name type="scientific">Pontibacter cellulosilyticus</name>
    <dbReference type="NCBI Taxonomy" id="1720253"/>
    <lineage>
        <taxon>Bacteria</taxon>
        <taxon>Pseudomonadati</taxon>
        <taxon>Bacteroidota</taxon>
        <taxon>Cytophagia</taxon>
        <taxon>Cytophagales</taxon>
        <taxon>Hymenobacteraceae</taxon>
        <taxon>Pontibacter</taxon>
    </lineage>
</organism>
<evidence type="ECO:0000313" key="3">
    <source>
        <dbReference type="Proteomes" id="UP000603640"/>
    </source>
</evidence>
<keyword evidence="3" id="KW-1185">Reference proteome</keyword>
<name>A0A923N5F2_9BACT</name>
<dbReference type="Proteomes" id="UP000603640">
    <property type="component" value="Unassembled WGS sequence"/>
</dbReference>
<dbReference type="SUPFAM" id="SSF56925">
    <property type="entry name" value="OMPA-like"/>
    <property type="match status" value="1"/>
</dbReference>
<gene>
    <name evidence="2" type="ORF">H8S84_06795</name>
</gene>
<evidence type="ECO:0000313" key="2">
    <source>
        <dbReference type="EMBL" id="MBC5992538.1"/>
    </source>
</evidence>
<dbReference type="Gene3D" id="2.40.160.20">
    <property type="match status" value="1"/>
</dbReference>
<dbReference type="AlphaFoldDB" id="A0A923N5F2"/>
<feature type="signal peptide" evidence="1">
    <location>
        <begin position="1"/>
        <end position="24"/>
    </location>
</feature>
<sequence>MKNRFIFVVVVLVLFLSATNTMFAQRGHHPKFRNASRSTLKSSEKFSIVLGAGIAVMNSDNRGHDFGDNGLKPISNNGFGPELSVGAIYQFTPSVGVQGNIDYFSLDGDEMNDPRRDVSFNSSGVEVSGSVIVNLINSHVRGRGPYASRQRRGFVPYAKAGLGLISYKASSESNEMTFPATTDYPAVAAVIPVGLGVKVYYSKRITFAPEINMHFTSSDYLDNMVVEGGYTGDNDHYLTTSVKMIYTPGKRKYRISK</sequence>
<protein>
    <submittedName>
        <fullName evidence="2">Outer membrane beta-barrel protein</fullName>
    </submittedName>
</protein>
<dbReference type="EMBL" id="JACRVF010000001">
    <property type="protein sequence ID" value="MBC5992538.1"/>
    <property type="molecule type" value="Genomic_DNA"/>
</dbReference>
<evidence type="ECO:0000256" key="1">
    <source>
        <dbReference type="SAM" id="SignalP"/>
    </source>
</evidence>
<keyword evidence="1" id="KW-0732">Signal</keyword>
<comment type="caution">
    <text evidence="2">The sequence shown here is derived from an EMBL/GenBank/DDBJ whole genome shotgun (WGS) entry which is preliminary data.</text>
</comment>
<reference evidence="2" key="1">
    <citation type="submission" date="2020-08" db="EMBL/GenBank/DDBJ databases">
        <title>Pontibacter sp. SD6 16S ribosomal RNA gene Genome sequencing and assembly.</title>
        <authorList>
            <person name="Kang M."/>
        </authorList>
    </citation>
    <scope>NUCLEOTIDE SEQUENCE</scope>
    <source>
        <strain evidence="2">SD6</strain>
    </source>
</reference>
<dbReference type="InterPro" id="IPR011250">
    <property type="entry name" value="OMP/PagP_B-barrel"/>
</dbReference>
<proteinExistence type="predicted"/>
<accession>A0A923N5F2</accession>
<dbReference type="RefSeq" id="WP_187066477.1">
    <property type="nucleotide sequence ID" value="NZ_JACRVF010000001.1"/>
</dbReference>